<gene>
    <name evidence="3" type="ORF">A3B21_02590</name>
</gene>
<dbReference type="STRING" id="1802401.A3B21_02590"/>
<dbReference type="InterPro" id="IPR050190">
    <property type="entry name" value="UPF0213_domain"/>
</dbReference>
<dbReference type="AlphaFoldDB" id="A0A1F7UP44"/>
<protein>
    <recommendedName>
        <fullName evidence="2">GIY-YIG domain-containing protein</fullName>
    </recommendedName>
</protein>
<name>A0A1F7UP44_9BACT</name>
<organism evidence="3 4">
    <name type="scientific">Candidatus Uhrbacteria bacterium RIFCSPLOWO2_01_FULL_47_24</name>
    <dbReference type="NCBI Taxonomy" id="1802401"/>
    <lineage>
        <taxon>Bacteria</taxon>
        <taxon>Candidatus Uhriibacteriota</taxon>
    </lineage>
</organism>
<dbReference type="Pfam" id="PF01541">
    <property type="entry name" value="GIY-YIG"/>
    <property type="match status" value="1"/>
</dbReference>
<feature type="domain" description="GIY-YIG" evidence="2">
    <location>
        <begin position="1"/>
        <end position="74"/>
    </location>
</feature>
<dbReference type="PROSITE" id="PS50164">
    <property type="entry name" value="GIY_YIG"/>
    <property type="match status" value="1"/>
</dbReference>
<dbReference type="PANTHER" id="PTHR34477">
    <property type="entry name" value="UPF0213 PROTEIN YHBQ"/>
    <property type="match status" value="1"/>
</dbReference>
<dbReference type="EMBL" id="MGEJ01000017">
    <property type="protein sequence ID" value="OGL80036.1"/>
    <property type="molecule type" value="Genomic_DNA"/>
</dbReference>
<comment type="caution">
    <text evidence="3">The sequence shown here is derived from an EMBL/GenBank/DDBJ whole genome shotgun (WGS) entry which is preliminary data.</text>
</comment>
<sequence length="94" mass="11170">MYYVYLLQLSNGNVYTGSTGNLRERLAEHERGNVDSTRNKRPVKLIHYEAYLLKSDAQRRERFLKTTEGKRLLRQQIKDYLRSLSSKSQAERFD</sequence>
<accession>A0A1F7UP44</accession>
<dbReference type="SUPFAM" id="SSF82771">
    <property type="entry name" value="GIY-YIG endonuclease"/>
    <property type="match status" value="1"/>
</dbReference>
<comment type="similarity">
    <text evidence="1">Belongs to the UPF0213 family.</text>
</comment>
<dbReference type="InterPro" id="IPR000305">
    <property type="entry name" value="GIY-YIG_endonuc"/>
</dbReference>
<dbReference type="Gene3D" id="3.40.1440.10">
    <property type="entry name" value="GIY-YIG endonuclease"/>
    <property type="match status" value="1"/>
</dbReference>
<dbReference type="PANTHER" id="PTHR34477:SF1">
    <property type="entry name" value="UPF0213 PROTEIN YHBQ"/>
    <property type="match status" value="1"/>
</dbReference>
<reference evidence="3 4" key="1">
    <citation type="journal article" date="2016" name="Nat. Commun.">
        <title>Thousands of microbial genomes shed light on interconnected biogeochemical processes in an aquifer system.</title>
        <authorList>
            <person name="Anantharaman K."/>
            <person name="Brown C.T."/>
            <person name="Hug L.A."/>
            <person name="Sharon I."/>
            <person name="Castelle C.J."/>
            <person name="Probst A.J."/>
            <person name="Thomas B.C."/>
            <person name="Singh A."/>
            <person name="Wilkins M.J."/>
            <person name="Karaoz U."/>
            <person name="Brodie E.L."/>
            <person name="Williams K.H."/>
            <person name="Hubbard S.S."/>
            <person name="Banfield J.F."/>
        </authorList>
    </citation>
    <scope>NUCLEOTIDE SEQUENCE [LARGE SCALE GENOMIC DNA]</scope>
</reference>
<evidence type="ECO:0000259" key="2">
    <source>
        <dbReference type="PROSITE" id="PS50164"/>
    </source>
</evidence>
<proteinExistence type="inferred from homology"/>
<evidence type="ECO:0000256" key="1">
    <source>
        <dbReference type="ARBA" id="ARBA00007435"/>
    </source>
</evidence>
<evidence type="ECO:0000313" key="4">
    <source>
        <dbReference type="Proteomes" id="UP000176897"/>
    </source>
</evidence>
<dbReference type="InterPro" id="IPR035901">
    <property type="entry name" value="GIY-YIG_endonuc_sf"/>
</dbReference>
<dbReference type="Proteomes" id="UP000176897">
    <property type="component" value="Unassembled WGS sequence"/>
</dbReference>
<evidence type="ECO:0000313" key="3">
    <source>
        <dbReference type="EMBL" id="OGL80036.1"/>
    </source>
</evidence>